<keyword evidence="3" id="KW-1185">Reference proteome</keyword>
<accession>A0ABV4IU91</accession>
<feature type="region of interest" description="Disordered" evidence="1">
    <location>
        <begin position="1"/>
        <end position="29"/>
    </location>
</feature>
<dbReference type="Proteomes" id="UP001567537">
    <property type="component" value="Unassembled WGS sequence"/>
</dbReference>
<organism evidence="2 3">
    <name type="scientific">Streptomyces pimonensis</name>
    <dbReference type="NCBI Taxonomy" id="2860288"/>
    <lineage>
        <taxon>Bacteria</taxon>
        <taxon>Bacillati</taxon>
        <taxon>Actinomycetota</taxon>
        <taxon>Actinomycetes</taxon>
        <taxon>Kitasatosporales</taxon>
        <taxon>Streptomycetaceae</taxon>
        <taxon>Streptomyces</taxon>
    </lineage>
</organism>
<evidence type="ECO:0000313" key="3">
    <source>
        <dbReference type="Proteomes" id="UP001567537"/>
    </source>
</evidence>
<reference evidence="2 3" key="1">
    <citation type="journal article" date="2021" name="Res Sq">
        <title>Streptomyces Pimoensis sp. nov., Isolated From the Taklimakan Desert in Xinjiang, China.</title>
        <authorList>
            <person name="Zhang P."/>
            <person name="Luo X."/>
            <person name="Luo X."/>
            <person name="Liu Z."/>
            <person name="Xia Z."/>
            <person name="Wan C."/>
            <person name="zhang L."/>
        </authorList>
    </citation>
    <scope>NUCLEOTIDE SEQUENCE [LARGE SCALE GENOMIC DNA]</scope>
    <source>
        <strain evidence="2 3">TRM75549</strain>
    </source>
</reference>
<comment type="caution">
    <text evidence="2">The sequence shown here is derived from an EMBL/GenBank/DDBJ whole genome shotgun (WGS) entry which is preliminary data.</text>
</comment>
<protein>
    <submittedName>
        <fullName evidence="2">Uncharacterized protein</fullName>
    </submittedName>
</protein>
<gene>
    <name evidence="2" type="ORF">KYY02_05685</name>
</gene>
<dbReference type="RefSeq" id="WP_371236337.1">
    <property type="nucleotide sequence ID" value="NZ_JAHWZY010000004.1"/>
</dbReference>
<evidence type="ECO:0000313" key="2">
    <source>
        <dbReference type="EMBL" id="MEZ3178219.1"/>
    </source>
</evidence>
<sequence>MTVYRELPDLLPPSRPPHATMGPGEQAAFSTGYAERLAHDRKEFGELLG</sequence>
<evidence type="ECO:0000256" key="1">
    <source>
        <dbReference type="SAM" id="MobiDB-lite"/>
    </source>
</evidence>
<dbReference type="EMBL" id="JAHWZY010000004">
    <property type="protein sequence ID" value="MEZ3178219.1"/>
    <property type="molecule type" value="Genomic_DNA"/>
</dbReference>
<proteinExistence type="predicted"/>
<name>A0ABV4IU91_9ACTN</name>